<organism evidence="2 3">
    <name type="scientific">Scleroderma citrinum Foug A</name>
    <dbReference type="NCBI Taxonomy" id="1036808"/>
    <lineage>
        <taxon>Eukaryota</taxon>
        <taxon>Fungi</taxon>
        <taxon>Dikarya</taxon>
        <taxon>Basidiomycota</taxon>
        <taxon>Agaricomycotina</taxon>
        <taxon>Agaricomycetes</taxon>
        <taxon>Agaricomycetidae</taxon>
        <taxon>Boletales</taxon>
        <taxon>Sclerodermatineae</taxon>
        <taxon>Sclerodermataceae</taxon>
        <taxon>Scleroderma</taxon>
    </lineage>
</organism>
<proteinExistence type="predicted"/>
<evidence type="ECO:0000256" key="1">
    <source>
        <dbReference type="SAM" id="MobiDB-lite"/>
    </source>
</evidence>
<feature type="region of interest" description="Disordered" evidence="1">
    <location>
        <begin position="1"/>
        <end position="55"/>
    </location>
</feature>
<dbReference type="Proteomes" id="UP000053989">
    <property type="component" value="Unassembled WGS sequence"/>
</dbReference>
<dbReference type="EMBL" id="KN822518">
    <property type="protein sequence ID" value="KIM50307.1"/>
    <property type="molecule type" value="Genomic_DNA"/>
</dbReference>
<keyword evidence="3" id="KW-1185">Reference proteome</keyword>
<sequence>MARSVVIRSKAAAAPPSPSSDQSRVLIASAPRPSHSSRDSRLSTPIYSALHLESD</sequence>
<dbReference type="HOGENOM" id="CLU_3033729_0_0_1"/>
<reference evidence="2 3" key="1">
    <citation type="submission" date="2014-04" db="EMBL/GenBank/DDBJ databases">
        <authorList>
            <consortium name="DOE Joint Genome Institute"/>
            <person name="Kuo A."/>
            <person name="Kohler A."/>
            <person name="Nagy L.G."/>
            <person name="Floudas D."/>
            <person name="Copeland A."/>
            <person name="Barry K.W."/>
            <person name="Cichocki N."/>
            <person name="Veneault-Fourrey C."/>
            <person name="LaButti K."/>
            <person name="Lindquist E.A."/>
            <person name="Lipzen A."/>
            <person name="Lundell T."/>
            <person name="Morin E."/>
            <person name="Murat C."/>
            <person name="Sun H."/>
            <person name="Tunlid A."/>
            <person name="Henrissat B."/>
            <person name="Grigoriev I.V."/>
            <person name="Hibbett D.S."/>
            <person name="Martin F."/>
            <person name="Nordberg H.P."/>
            <person name="Cantor M.N."/>
            <person name="Hua S.X."/>
        </authorList>
    </citation>
    <scope>NUCLEOTIDE SEQUENCE [LARGE SCALE GENOMIC DNA]</scope>
    <source>
        <strain evidence="2 3">Foug A</strain>
    </source>
</reference>
<evidence type="ECO:0000313" key="3">
    <source>
        <dbReference type="Proteomes" id="UP000053989"/>
    </source>
</evidence>
<gene>
    <name evidence="2" type="ORF">SCLCIDRAFT_1225426</name>
</gene>
<feature type="non-terminal residue" evidence="2">
    <location>
        <position position="1"/>
    </location>
</feature>
<dbReference type="InParanoid" id="A0A0C2ZB66"/>
<name>A0A0C2ZB66_9AGAM</name>
<accession>A0A0C2ZB66</accession>
<evidence type="ECO:0000313" key="2">
    <source>
        <dbReference type="EMBL" id="KIM50307.1"/>
    </source>
</evidence>
<protein>
    <submittedName>
        <fullName evidence="2">Uncharacterized protein</fullName>
    </submittedName>
</protein>
<reference evidence="3" key="2">
    <citation type="submission" date="2015-01" db="EMBL/GenBank/DDBJ databases">
        <title>Evolutionary Origins and Diversification of the Mycorrhizal Mutualists.</title>
        <authorList>
            <consortium name="DOE Joint Genome Institute"/>
            <consortium name="Mycorrhizal Genomics Consortium"/>
            <person name="Kohler A."/>
            <person name="Kuo A."/>
            <person name="Nagy L.G."/>
            <person name="Floudas D."/>
            <person name="Copeland A."/>
            <person name="Barry K.W."/>
            <person name="Cichocki N."/>
            <person name="Veneault-Fourrey C."/>
            <person name="LaButti K."/>
            <person name="Lindquist E.A."/>
            <person name="Lipzen A."/>
            <person name="Lundell T."/>
            <person name="Morin E."/>
            <person name="Murat C."/>
            <person name="Riley R."/>
            <person name="Ohm R."/>
            <person name="Sun H."/>
            <person name="Tunlid A."/>
            <person name="Henrissat B."/>
            <person name="Grigoriev I.V."/>
            <person name="Hibbett D.S."/>
            <person name="Martin F."/>
        </authorList>
    </citation>
    <scope>NUCLEOTIDE SEQUENCE [LARGE SCALE GENOMIC DNA]</scope>
    <source>
        <strain evidence="3">Foug A</strain>
    </source>
</reference>
<dbReference type="AlphaFoldDB" id="A0A0C2ZB66"/>